<dbReference type="Pfam" id="PF00462">
    <property type="entry name" value="Glutaredoxin"/>
    <property type="match status" value="1"/>
</dbReference>
<comment type="similarity">
    <text evidence="1 6">Belongs to the glutaredoxin family.</text>
</comment>
<dbReference type="PROSITE" id="PS51354">
    <property type="entry name" value="GLUTAREDOXIN_2"/>
    <property type="match status" value="1"/>
</dbReference>
<keyword evidence="2 6" id="KW-0813">Transport</keyword>
<dbReference type="CDD" id="cd03418">
    <property type="entry name" value="GRX_GRXb_1_3_like"/>
    <property type="match status" value="1"/>
</dbReference>
<evidence type="ECO:0000256" key="5">
    <source>
        <dbReference type="ARBA" id="ARBA00023284"/>
    </source>
</evidence>
<keyword evidence="5 6" id="KW-0676">Redox-active center</keyword>
<evidence type="ECO:0000256" key="3">
    <source>
        <dbReference type="ARBA" id="ARBA00022982"/>
    </source>
</evidence>
<dbReference type="Gene3D" id="3.40.30.10">
    <property type="entry name" value="Glutaredoxin"/>
    <property type="match status" value="1"/>
</dbReference>
<dbReference type="Proteomes" id="UP001369082">
    <property type="component" value="Unassembled WGS sequence"/>
</dbReference>
<evidence type="ECO:0000313" key="9">
    <source>
        <dbReference type="Proteomes" id="UP001369082"/>
    </source>
</evidence>
<dbReference type="InterPro" id="IPR036249">
    <property type="entry name" value="Thioredoxin-like_sf"/>
</dbReference>
<evidence type="ECO:0000259" key="7">
    <source>
        <dbReference type="Pfam" id="PF00462"/>
    </source>
</evidence>
<comment type="caution">
    <text evidence="8">The sequence shown here is derived from an EMBL/GenBank/DDBJ whole genome shotgun (WGS) entry which is preliminary data.</text>
</comment>
<dbReference type="PANTHER" id="PTHR45694:SF18">
    <property type="entry name" value="GLUTAREDOXIN-1-RELATED"/>
    <property type="match status" value="1"/>
</dbReference>
<dbReference type="NCBIfam" id="TIGR02181">
    <property type="entry name" value="GRX_bact"/>
    <property type="match status" value="1"/>
</dbReference>
<organism evidence="8 9">
    <name type="scientific">Psychromonas aquatilis</name>
    <dbReference type="NCBI Taxonomy" id="2005072"/>
    <lineage>
        <taxon>Bacteria</taxon>
        <taxon>Pseudomonadati</taxon>
        <taxon>Pseudomonadota</taxon>
        <taxon>Gammaproteobacteria</taxon>
        <taxon>Alteromonadales</taxon>
        <taxon>Psychromonadaceae</taxon>
        <taxon>Psychromonas</taxon>
    </lineage>
</organism>
<evidence type="ECO:0000256" key="4">
    <source>
        <dbReference type="ARBA" id="ARBA00023157"/>
    </source>
</evidence>
<protein>
    <recommendedName>
        <fullName evidence="6">Glutaredoxin</fullName>
    </recommendedName>
</protein>
<feature type="domain" description="Glutaredoxin" evidence="7">
    <location>
        <begin position="4"/>
        <end position="63"/>
    </location>
</feature>
<dbReference type="InterPro" id="IPR011767">
    <property type="entry name" value="GLR_AS"/>
</dbReference>
<reference evidence="8 9" key="1">
    <citation type="submission" date="2024-02" db="EMBL/GenBank/DDBJ databases">
        <title>Bacteria isolated from the canopy kelp, Nereocystis luetkeana.</title>
        <authorList>
            <person name="Pfister C.A."/>
            <person name="Younker I.T."/>
            <person name="Light S.H."/>
        </authorList>
    </citation>
    <scope>NUCLEOTIDE SEQUENCE [LARGE SCALE GENOMIC DNA]</scope>
    <source>
        <strain evidence="8 9">TI.1.05</strain>
    </source>
</reference>
<dbReference type="PANTHER" id="PTHR45694">
    <property type="entry name" value="GLUTAREDOXIN 2"/>
    <property type="match status" value="1"/>
</dbReference>
<dbReference type="EMBL" id="JBAKAZ010000065">
    <property type="protein sequence ID" value="MEL0630578.1"/>
    <property type="molecule type" value="Genomic_DNA"/>
</dbReference>
<dbReference type="InterPro" id="IPR014025">
    <property type="entry name" value="Glutaredoxin_subgr"/>
</dbReference>
<dbReference type="RefSeq" id="WP_341598705.1">
    <property type="nucleotide sequence ID" value="NZ_JBAKAZ010000065.1"/>
</dbReference>
<evidence type="ECO:0000256" key="2">
    <source>
        <dbReference type="ARBA" id="ARBA00022448"/>
    </source>
</evidence>
<evidence type="ECO:0000256" key="6">
    <source>
        <dbReference type="RuleBase" id="RU364065"/>
    </source>
</evidence>
<evidence type="ECO:0000313" key="8">
    <source>
        <dbReference type="EMBL" id="MEL0630578.1"/>
    </source>
</evidence>
<keyword evidence="4" id="KW-1015">Disulfide bond</keyword>
<evidence type="ECO:0000256" key="1">
    <source>
        <dbReference type="ARBA" id="ARBA00007787"/>
    </source>
</evidence>
<accession>A0ABU9GTB9</accession>
<comment type="function">
    <text evidence="6">Has a glutathione-disulfide oxidoreductase activity in the presence of NADPH and glutathione reductase. Reduces low molecular weight disulfides and proteins.</text>
</comment>
<gene>
    <name evidence="8" type="primary">grxC</name>
    <name evidence="8" type="ORF">V6256_13260</name>
</gene>
<dbReference type="PRINTS" id="PR00160">
    <property type="entry name" value="GLUTAREDOXIN"/>
</dbReference>
<dbReference type="PROSITE" id="PS00195">
    <property type="entry name" value="GLUTAREDOXIN_1"/>
    <property type="match status" value="1"/>
</dbReference>
<keyword evidence="3 6" id="KW-0249">Electron transport</keyword>
<dbReference type="InterPro" id="IPR011900">
    <property type="entry name" value="GRX_bact"/>
</dbReference>
<dbReference type="InterPro" id="IPR002109">
    <property type="entry name" value="Glutaredoxin"/>
</dbReference>
<keyword evidence="9" id="KW-1185">Reference proteome</keyword>
<sequence length="87" mass="9873">MTKIEIYSKGYCPYCKQAKATLNSLGLAFEEYEITGNDKLTREMQARSKRRTVPQIFINDQHIGGGDDFHEALRSGALTHLLNQKIV</sequence>
<keyword evidence="6" id="KW-0963">Cytoplasm</keyword>
<dbReference type="SUPFAM" id="SSF52833">
    <property type="entry name" value="Thioredoxin-like"/>
    <property type="match status" value="1"/>
</dbReference>
<proteinExistence type="inferred from homology"/>
<name>A0ABU9GTB9_9GAMM</name>